<evidence type="ECO:0000313" key="2">
    <source>
        <dbReference type="EMBL" id="JAH74300.1"/>
    </source>
</evidence>
<name>A0A0E9VA31_ANGAN</name>
<dbReference type="AlphaFoldDB" id="A0A0E9VA31"/>
<evidence type="ECO:0000256" key="1">
    <source>
        <dbReference type="SAM" id="MobiDB-lite"/>
    </source>
</evidence>
<feature type="region of interest" description="Disordered" evidence="1">
    <location>
        <begin position="1"/>
        <end position="22"/>
    </location>
</feature>
<dbReference type="EMBL" id="GBXM01034277">
    <property type="protein sequence ID" value="JAH74300.1"/>
    <property type="molecule type" value="Transcribed_RNA"/>
</dbReference>
<reference evidence="2" key="2">
    <citation type="journal article" date="2015" name="Fish Shellfish Immunol.">
        <title>Early steps in the European eel (Anguilla anguilla)-Vibrio vulnificus interaction in the gills: Role of the RtxA13 toxin.</title>
        <authorList>
            <person name="Callol A."/>
            <person name="Pajuelo D."/>
            <person name="Ebbesson L."/>
            <person name="Teles M."/>
            <person name="MacKenzie S."/>
            <person name="Amaro C."/>
        </authorList>
    </citation>
    <scope>NUCLEOTIDE SEQUENCE</scope>
</reference>
<reference evidence="2" key="1">
    <citation type="submission" date="2014-11" db="EMBL/GenBank/DDBJ databases">
        <authorList>
            <person name="Amaro Gonzalez C."/>
        </authorList>
    </citation>
    <scope>NUCLEOTIDE SEQUENCE</scope>
</reference>
<sequence>MIRGQEWKPAVPRASRARSEYP</sequence>
<organism evidence="2">
    <name type="scientific">Anguilla anguilla</name>
    <name type="common">European freshwater eel</name>
    <name type="synonym">Muraena anguilla</name>
    <dbReference type="NCBI Taxonomy" id="7936"/>
    <lineage>
        <taxon>Eukaryota</taxon>
        <taxon>Metazoa</taxon>
        <taxon>Chordata</taxon>
        <taxon>Craniata</taxon>
        <taxon>Vertebrata</taxon>
        <taxon>Euteleostomi</taxon>
        <taxon>Actinopterygii</taxon>
        <taxon>Neopterygii</taxon>
        <taxon>Teleostei</taxon>
        <taxon>Anguilliformes</taxon>
        <taxon>Anguillidae</taxon>
        <taxon>Anguilla</taxon>
    </lineage>
</organism>
<accession>A0A0E9VA31</accession>
<proteinExistence type="predicted"/>
<protein>
    <submittedName>
        <fullName evidence="2">Uncharacterized protein</fullName>
    </submittedName>
</protein>